<evidence type="ECO:0000256" key="1">
    <source>
        <dbReference type="SAM" id="MobiDB-lite"/>
    </source>
</evidence>
<proteinExistence type="predicted"/>
<dbReference type="AlphaFoldDB" id="A0A9P6E3U8"/>
<evidence type="ECO:0000313" key="3">
    <source>
        <dbReference type="Proteomes" id="UP000807306"/>
    </source>
</evidence>
<evidence type="ECO:0000313" key="2">
    <source>
        <dbReference type="EMBL" id="KAF9522056.1"/>
    </source>
</evidence>
<comment type="caution">
    <text evidence="2">The sequence shown here is derived from an EMBL/GenBank/DDBJ whole genome shotgun (WGS) entry which is preliminary data.</text>
</comment>
<reference evidence="2" key="1">
    <citation type="submission" date="2020-11" db="EMBL/GenBank/DDBJ databases">
        <authorList>
            <consortium name="DOE Joint Genome Institute"/>
            <person name="Ahrendt S."/>
            <person name="Riley R."/>
            <person name="Andreopoulos W."/>
            <person name="Labutti K."/>
            <person name="Pangilinan J."/>
            <person name="Ruiz-Duenas F.J."/>
            <person name="Barrasa J.M."/>
            <person name="Sanchez-Garcia M."/>
            <person name="Camarero S."/>
            <person name="Miyauchi S."/>
            <person name="Serrano A."/>
            <person name="Linde D."/>
            <person name="Babiker R."/>
            <person name="Drula E."/>
            <person name="Ayuso-Fernandez I."/>
            <person name="Pacheco R."/>
            <person name="Padilla G."/>
            <person name="Ferreira P."/>
            <person name="Barriuso J."/>
            <person name="Kellner H."/>
            <person name="Castanera R."/>
            <person name="Alfaro M."/>
            <person name="Ramirez L."/>
            <person name="Pisabarro A.G."/>
            <person name="Kuo A."/>
            <person name="Tritt A."/>
            <person name="Lipzen A."/>
            <person name="He G."/>
            <person name="Yan M."/>
            <person name="Ng V."/>
            <person name="Cullen D."/>
            <person name="Martin F."/>
            <person name="Rosso M.-N."/>
            <person name="Henrissat B."/>
            <person name="Hibbett D."/>
            <person name="Martinez A.T."/>
            <person name="Grigoriev I.V."/>
        </authorList>
    </citation>
    <scope>NUCLEOTIDE SEQUENCE</scope>
    <source>
        <strain evidence="2">CBS 506.95</strain>
    </source>
</reference>
<name>A0A9P6E3U8_9AGAR</name>
<feature type="compositionally biased region" description="Basic and acidic residues" evidence="1">
    <location>
        <begin position="112"/>
        <end position="121"/>
    </location>
</feature>
<feature type="region of interest" description="Disordered" evidence="1">
    <location>
        <begin position="107"/>
        <end position="126"/>
    </location>
</feature>
<protein>
    <submittedName>
        <fullName evidence="2">Uncharacterized protein</fullName>
    </submittedName>
</protein>
<sequence length="149" mass="17293">MVSILKEEKRTFLQLVEELKKSNRRPEGRVAFLKANPICESCEEDGTECILSSSKTNVGCLPCSKTRKRRCPRQQAFGLFYIAKKMSKPLGLVLHMYEEYCVPSGGVKSGKAIRDKPTEKSQKRRTQIWSRKNAWSLRYRTMRTMRPME</sequence>
<keyword evidence="3" id="KW-1185">Reference proteome</keyword>
<gene>
    <name evidence="2" type="ORF">CPB83DRAFT_865027</name>
</gene>
<dbReference type="EMBL" id="MU157963">
    <property type="protein sequence ID" value="KAF9522056.1"/>
    <property type="molecule type" value="Genomic_DNA"/>
</dbReference>
<accession>A0A9P6E3U8</accession>
<dbReference type="Proteomes" id="UP000807306">
    <property type="component" value="Unassembled WGS sequence"/>
</dbReference>
<organism evidence="2 3">
    <name type="scientific">Crepidotus variabilis</name>
    <dbReference type="NCBI Taxonomy" id="179855"/>
    <lineage>
        <taxon>Eukaryota</taxon>
        <taxon>Fungi</taxon>
        <taxon>Dikarya</taxon>
        <taxon>Basidiomycota</taxon>
        <taxon>Agaricomycotina</taxon>
        <taxon>Agaricomycetes</taxon>
        <taxon>Agaricomycetidae</taxon>
        <taxon>Agaricales</taxon>
        <taxon>Agaricineae</taxon>
        <taxon>Crepidotaceae</taxon>
        <taxon>Crepidotus</taxon>
    </lineage>
</organism>